<reference evidence="2 3" key="1">
    <citation type="submission" date="2019-08" db="EMBL/GenBank/DDBJ databases">
        <title>In-depth cultivation of the pig gut microbiome towards novel bacterial diversity and tailored functional studies.</title>
        <authorList>
            <person name="Wylensek D."/>
            <person name="Hitch T.C.A."/>
            <person name="Clavel T."/>
        </authorList>
    </citation>
    <scope>NUCLEOTIDE SEQUENCE [LARGE SCALE GENOMIC DNA]</scope>
    <source>
        <strain evidence="2 3">Oil-RF-744-WCA-WT-10</strain>
    </source>
</reference>
<dbReference type="EMBL" id="VULT01000015">
    <property type="protein sequence ID" value="MSS18072.1"/>
    <property type="molecule type" value="Genomic_DNA"/>
</dbReference>
<evidence type="ECO:0000313" key="3">
    <source>
        <dbReference type="Proteomes" id="UP000483362"/>
    </source>
</evidence>
<feature type="signal peptide" evidence="1">
    <location>
        <begin position="1"/>
        <end position="25"/>
    </location>
</feature>
<gene>
    <name evidence="2" type="ORF">FYJ29_09940</name>
</gene>
<sequence length="331" mass="36518">MIKVFKNTIFSLLLILCGTAMPTMAKEKVNVQWQKTILAAIDSFPQHGGYYTGSQPTATFATTAWQGLDNAFQMHPGDKKPHFDPVLAQPSFCSSATYSVIVKALIMWDSKGAISRQAWINMKPCVGIVGPLNPQGLSQADGQGFWGRANANGPSLGCLVHELGAGFSMTAYRGAKSTKNKETPDEPYMTDEQWLNNPIWSHMVPGDIVKIFWNRNDDRGSDRGAIIGDNGVKGDDQEAGHSVVFTGFDHEGNITYWSSNGPGREPAKMGYSTAQCNKLKIQRIVVTRILHPERFDRVKHMAPTSIDQYLFDLNGKKHSSTAELKRHCGIK</sequence>
<dbReference type="Proteomes" id="UP000483362">
    <property type="component" value="Unassembled WGS sequence"/>
</dbReference>
<keyword evidence="3" id="KW-1185">Reference proteome</keyword>
<feature type="chain" id="PRO_5026796942" evidence="1">
    <location>
        <begin position="26"/>
        <end position="331"/>
    </location>
</feature>
<comment type="caution">
    <text evidence="2">The sequence shown here is derived from an EMBL/GenBank/DDBJ whole genome shotgun (WGS) entry which is preliminary data.</text>
</comment>
<dbReference type="AlphaFoldDB" id="A0A6L5XFF0"/>
<evidence type="ECO:0000313" key="2">
    <source>
        <dbReference type="EMBL" id="MSS18072.1"/>
    </source>
</evidence>
<organism evidence="2 3">
    <name type="scientific">Sodaliphilus pleomorphus</name>
    <dbReference type="NCBI Taxonomy" id="2606626"/>
    <lineage>
        <taxon>Bacteria</taxon>
        <taxon>Pseudomonadati</taxon>
        <taxon>Bacteroidota</taxon>
        <taxon>Bacteroidia</taxon>
        <taxon>Bacteroidales</taxon>
        <taxon>Muribaculaceae</taxon>
        <taxon>Sodaliphilus</taxon>
    </lineage>
</organism>
<name>A0A6L5XFF0_9BACT</name>
<keyword evidence="1" id="KW-0732">Signal</keyword>
<evidence type="ECO:0000256" key="1">
    <source>
        <dbReference type="SAM" id="SignalP"/>
    </source>
</evidence>
<proteinExistence type="predicted"/>
<accession>A0A6L5XFF0</accession>
<dbReference type="RefSeq" id="WP_154328747.1">
    <property type="nucleotide sequence ID" value="NZ_CP045696.1"/>
</dbReference>
<protein>
    <submittedName>
        <fullName evidence="2">Uncharacterized protein</fullName>
    </submittedName>
</protein>